<name>A0A9P6G7B8_9PLEO</name>
<organism evidence="1 2">
    <name type="scientific">Paraphaeosphaeria minitans</name>
    <dbReference type="NCBI Taxonomy" id="565426"/>
    <lineage>
        <taxon>Eukaryota</taxon>
        <taxon>Fungi</taxon>
        <taxon>Dikarya</taxon>
        <taxon>Ascomycota</taxon>
        <taxon>Pezizomycotina</taxon>
        <taxon>Dothideomycetes</taxon>
        <taxon>Pleosporomycetidae</taxon>
        <taxon>Pleosporales</taxon>
        <taxon>Massarineae</taxon>
        <taxon>Didymosphaeriaceae</taxon>
        <taxon>Paraphaeosphaeria</taxon>
    </lineage>
</organism>
<comment type="caution">
    <text evidence="1">The sequence shown here is derived from an EMBL/GenBank/DDBJ whole genome shotgun (WGS) entry which is preliminary data.</text>
</comment>
<evidence type="ECO:0000313" key="1">
    <source>
        <dbReference type="EMBL" id="KAF9729838.1"/>
    </source>
</evidence>
<protein>
    <submittedName>
        <fullName evidence="1">Uncharacterized protein</fullName>
    </submittedName>
</protein>
<reference evidence="1" key="1">
    <citation type="journal article" date="2020" name="Mol. Plant Microbe Interact.">
        <title>Genome Sequence of the Biocontrol Agent Coniothyrium minitans strain Conio (IMI 134523).</title>
        <authorList>
            <person name="Patel D."/>
            <person name="Shittu T.A."/>
            <person name="Baroncelli R."/>
            <person name="Muthumeenakshi S."/>
            <person name="Osborne T.H."/>
            <person name="Janganan T.K."/>
            <person name="Sreenivasaprasad S."/>
        </authorList>
    </citation>
    <scope>NUCLEOTIDE SEQUENCE</scope>
    <source>
        <strain evidence="1">Conio</strain>
    </source>
</reference>
<accession>A0A9P6G7B8</accession>
<proteinExistence type="predicted"/>
<evidence type="ECO:0000313" key="2">
    <source>
        <dbReference type="Proteomes" id="UP000756921"/>
    </source>
</evidence>
<keyword evidence="2" id="KW-1185">Reference proteome</keyword>
<dbReference type="OrthoDB" id="10431235at2759"/>
<dbReference type="AlphaFoldDB" id="A0A9P6G7B8"/>
<gene>
    <name evidence="1" type="ORF">PMIN01_11771</name>
</gene>
<sequence length="75" mass="8231">MLCKQLSAPLDFGRSGSLVFPMTEQCSWNLPCILAPPLKGSQPSLRFLLSKGAVCQLISRHQSRRTAIEAPCTSR</sequence>
<dbReference type="Proteomes" id="UP000756921">
    <property type="component" value="Unassembled WGS sequence"/>
</dbReference>
<dbReference type="EMBL" id="WJXW01000015">
    <property type="protein sequence ID" value="KAF9729838.1"/>
    <property type="molecule type" value="Genomic_DNA"/>
</dbReference>